<dbReference type="AlphaFoldDB" id="A0A926CYT4"/>
<keyword evidence="1" id="KW-0812">Transmembrane</keyword>
<evidence type="ECO:0000313" key="3">
    <source>
        <dbReference type="Proteomes" id="UP000654279"/>
    </source>
</evidence>
<comment type="caution">
    <text evidence="2">The sequence shown here is derived from an EMBL/GenBank/DDBJ whole genome shotgun (WGS) entry which is preliminary data.</text>
</comment>
<evidence type="ECO:0000313" key="2">
    <source>
        <dbReference type="EMBL" id="MBC8528226.1"/>
    </source>
</evidence>
<keyword evidence="1" id="KW-1133">Transmembrane helix</keyword>
<dbReference type="RefSeq" id="WP_249284263.1">
    <property type="nucleotide sequence ID" value="NZ_JACRSO010000001.1"/>
</dbReference>
<dbReference type="Proteomes" id="UP000654279">
    <property type="component" value="Unassembled WGS sequence"/>
</dbReference>
<dbReference type="EMBL" id="JACRSO010000001">
    <property type="protein sequence ID" value="MBC8528226.1"/>
    <property type="molecule type" value="Genomic_DNA"/>
</dbReference>
<gene>
    <name evidence="2" type="ORF">H8699_02075</name>
</gene>
<sequence>MLEFIAKYWLEFVFSLAISGLTVWFRRISGKVKKQQAVNNGVKALLRNEIVQEYNRYSDKGFCPIYARENIESLYKEYHELGGNGTITELVGKLHSLPTEKE</sequence>
<reference evidence="2" key="1">
    <citation type="submission" date="2020-08" db="EMBL/GenBank/DDBJ databases">
        <title>Genome public.</title>
        <authorList>
            <person name="Liu C."/>
            <person name="Sun Q."/>
        </authorList>
    </citation>
    <scope>NUCLEOTIDE SEQUENCE</scope>
    <source>
        <strain evidence="2">NSJ-44</strain>
    </source>
</reference>
<organism evidence="2 3">
    <name type="scientific">Luoshenia tenuis</name>
    <dbReference type="NCBI Taxonomy" id="2763654"/>
    <lineage>
        <taxon>Bacteria</taxon>
        <taxon>Bacillati</taxon>
        <taxon>Bacillota</taxon>
        <taxon>Clostridia</taxon>
        <taxon>Christensenellales</taxon>
        <taxon>Christensenellaceae</taxon>
        <taxon>Luoshenia</taxon>
    </lineage>
</organism>
<keyword evidence="1" id="KW-0472">Membrane</keyword>
<accession>A0A926CYT4</accession>
<name>A0A926CYT4_9FIRM</name>
<protein>
    <submittedName>
        <fullName evidence="2">Uncharacterized protein</fullName>
    </submittedName>
</protein>
<feature type="transmembrane region" description="Helical" evidence="1">
    <location>
        <begin position="6"/>
        <end position="25"/>
    </location>
</feature>
<keyword evidence="3" id="KW-1185">Reference proteome</keyword>
<evidence type="ECO:0000256" key="1">
    <source>
        <dbReference type="SAM" id="Phobius"/>
    </source>
</evidence>
<proteinExistence type="predicted"/>